<feature type="domain" description="Glycoside Hydrolase 20C C-terminal" evidence="1">
    <location>
        <begin position="417"/>
        <end position="602"/>
    </location>
</feature>
<dbReference type="Gene3D" id="3.30.160.230">
    <property type="entry name" value="N-acetyl-beta-d-glucosaminidase"/>
    <property type="match status" value="1"/>
</dbReference>
<accession>A0A139PMB8</accession>
<evidence type="ECO:0000259" key="1">
    <source>
        <dbReference type="Pfam" id="PF18088"/>
    </source>
</evidence>
<comment type="caution">
    <text evidence="3">The sequence shown here is derived from an EMBL/GenBank/DDBJ whole genome shotgun (WGS) entry which is preliminary data.</text>
</comment>
<dbReference type="Pfam" id="PF18088">
    <property type="entry name" value="Glyco_H_20C_C"/>
    <property type="match status" value="1"/>
</dbReference>
<dbReference type="SUPFAM" id="SSF51445">
    <property type="entry name" value="(Trans)glycosidases"/>
    <property type="match status" value="1"/>
</dbReference>
<dbReference type="EMBL" id="LQZP01000221">
    <property type="protein sequence ID" value="KXT91350.1"/>
    <property type="molecule type" value="Genomic_DNA"/>
</dbReference>
<protein>
    <submittedName>
        <fullName evidence="3">Glycosyl hydrolase-related protein</fullName>
    </submittedName>
</protein>
<sequence>MVIFTGLSPKQAQALDLLKKHISLPDVEVAVAQSDQASISIKGEGGYYQLTYGKPHQLYRALSLLATALVEGDKVEIEEQAAYEDLAYMADCSRNAVLNVASAKQMIEVLALMGYSTFELYMEDTYQIEGQPYFGYFRGAYSAEELQEIEAYAQQFDMTFVPCIQTLAHLSAFVKWGVKEVQELRDVEDILLIGEEKVYNLIDGMFATLSKLQTRKVNIGMDEAHLVGLGRYLILNGVVDRSLLMCQHLERVLDIADKYGFHCQMWSDMFFKLMSADGQYDRDVEIPEETRVYLDRLKDRVTLVYWDYYQDSEEKYNRNFHNHHKISQDIAFAGGAWKWIGFTPNNHFSRLIAIEANKACRANDIKEVIVTGWGDNGGETAQFSILPSLQIWAELSYRNDLDCLSAHFKTNTGLSVEDFMQIDLANLLPDLPDNLSGINPNRYVFYQDVLCPILDQHMTPEQDKPHFAQAAEILSDIKEKAGNYAYLFETQAQLNQILSSKVDVGRRIREAYKAGDKVRLQQIAREELPKLRSEIETFHKLFSHQWLKENRVFGLDTVDIRMGGLLQRIKRAESRIEAYLAGQIDRIDELEVEILPFNDFYGDKDFAATTANQWHTIATASTIYTT</sequence>
<dbReference type="PATRIC" id="fig|1303.81.peg.1062"/>
<dbReference type="Gene3D" id="1.20.120.670">
    <property type="entry name" value="N-acetyl-b-d-glucoasminidase"/>
    <property type="match status" value="1"/>
</dbReference>
<dbReference type="Pfam" id="PF18229">
    <property type="entry name" value="GcnA_N"/>
    <property type="match status" value="1"/>
</dbReference>
<keyword evidence="3" id="KW-0378">Hydrolase</keyword>
<dbReference type="GO" id="GO:0015929">
    <property type="term" value="F:hexosaminidase activity"/>
    <property type="evidence" value="ECO:0007669"/>
    <property type="project" value="InterPro"/>
</dbReference>
<dbReference type="InterPro" id="IPR038901">
    <property type="entry name" value="HEXDC-like"/>
</dbReference>
<dbReference type="OrthoDB" id="383771at2"/>
<dbReference type="Gene3D" id="3.20.20.80">
    <property type="entry name" value="Glycosidases"/>
    <property type="match status" value="1"/>
</dbReference>
<organism evidence="3 4">
    <name type="scientific">Streptococcus oralis</name>
    <dbReference type="NCBI Taxonomy" id="1303"/>
    <lineage>
        <taxon>Bacteria</taxon>
        <taxon>Bacillati</taxon>
        <taxon>Bacillota</taxon>
        <taxon>Bacilli</taxon>
        <taxon>Lactobacillales</taxon>
        <taxon>Streptococcaceae</taxon>
        <taxon>Streptococcus</taxon>
    </lineage>
</organism>
<feature type="domain" description="N-acetyl-beta-D-glucosaminidase N-terminal" evidence="2">
    <location>
        <begin position="4"/>
        <end position="79"/>
    </location>
</feature>
<gene>
    <name evidence="3" type="ORF">SORDD21_00864</name>
</gene>
<dbReference type="AlphaFoldDB" id="A0A139PMB8"/>
<evidence type="ECO:0000313" key="3">
    <source>
        <dbReference type="EMBL" id="KXT91350.1"/>
    </source>
</evidence>
<dbReference type="CDD" id="cd06565">
    <property type="entry name" value="GH20_GcnA-like"/>
    <property type="match status" value="1"/>
</dbReference>
<reference evidence="3 4" key="1">
    <citation type="submission" date="2016-01" db="EMBL/GenBank/DDBJ databases">
        <title>Highly variable Streptococcus oralis are common among viridans streptococci isolated from primates.</title>
        <authorList>
            <person name="Denapaite D."/>
            <person name="Rieger M."/>
            <person name="Koendgen S."/>
            <person name="Brueckner R."/>
            <person name="Ochigava I."/>
            <person name="Kappeler P."/>
            <person name="Maetz-Rensing K."/>
            <person name="Leendertz F."/>
            <person name="Hakenbeck R."/>
        </authorList>
    </citation>
    <scope>NUCLEOTIDE SEQUENCE [LARGE SCALE GENOMIC DNA]</scope>
    <source>
        <strain evidence="3 4">DD21</strain>
    </source>
</reference>
<evidence type="ECO:0000259" key="2">
    <source>
        <dbReference type="Pfam" id="PF18229"/>
    </source>
</evidence>
<dbReference type="InterPro" id="IPR041063">
    <property type="entry name" value="Glyco_H_20C_C"/>
</dbReference>
<dbReference type="InterPro" id="IPR017853">
    <property type="entry name" value="GH"/>
</dbReference>
<dbReference type="PANTHER" id="PTHR21040">
    <property type="entry name" value="BCDNA.GH04120"/>
    <property type="match status" value="1"/>
</dbReference>
<dbReference type="InterPro" id="IPR041272">
    <property type="entry name" value="GcnA_N"/>
</dbReference>
<dbReference type="Proteomes" id="UP000070053">
    <property type="component" value="Unassembled WGS sequence"/>
</dbReference>
<proteinExistence type="predicted"/>
<evidence type="ECO:0000313" key="4">
    <source>
        <dbReference type="Proteomes" id="UP000070053"/>
    </source>
</evidence>
<dbReference type="PANTHER" id="PTHR21040:SF8">
    <property type="entry name" value="BCDNA.GH04120"/>
    <property type="match status" value="1"/>
</dbReference>
<name>A0A139PMB8_STROR</name>